<dbReference type="OrthoDB" id="406505at2759"/>
<feature type="region of interest" description="Disordered" evidence="2">
    <location>
        <begin position="201"/>
        <end position="220"/>
    </location>
</feature>
<sequence length="291" mass="30702">MRFAAIFHVALSAATSGFALSKKGGDGMHSFASLVLFLIVDAHLIIHPATYYNPGLGSCGISSSDSQLVVAVDAQTIQAFPGAGSNPNLNPMCGRKLKVTYQKKSVTVTVVDTCPATSCTRTMSTKPAKDKEVGFFVLPELVEGKELQLVLQPTGSSLSAAAVPHSSRDLSLESPVTETPSSSSPSPETISSSFAGASFLPKETNSSSSTKIDSSSPTTSEISFSSSVEATLPSSFSKINLSLLLELVLSRDALSLTRLHQRPNATSFLPRSLRSRAPRFLPYKRVTSAEG</sequence>
<feature type="compositionally biased region" description="Low complexity" evidence="2">
    <location>
        <begin position="172"/>
        <end position="190"/>
    </location>
</feature>
<name>A0A2G8S088_9APHY</name>
<evidence type="ECO:0000313" key="4">
    <source>
        <dbReference type="Proteomes" id="UP000230002"/>
    </source>
</evidence>
<gene>
    <name evidence="3" type="ORF">GSI_10307</name>
</gene>
<dbReference type="InterPro" id="IPR036908">
    <property type="entry name" value="RlpA-like_sf"/>
</dbReference>
<reference evidence="3 4" key="1">
    <citation type="journal article" date="2015" name="Sci. Rep.">
        <title>Chromosome-level genome map provides insights into diverse defense mechanisms in the medicinal fungus Ganoderma sinense.</title>
        <authorList>
            <person name="Zhu Y."/>
            <person name="Xu J."/>
            <person name="Sun C."/>
            <person name="Zhou S."/>
            <person name="Xu H."/>
            <person name="Nelson D.R."/>
            <person name="Qian J."/>
            <person name="Song J."/>
            <person name="Luo H."/>
            <person name="Xiang L."/>
            <person name="Li Y."/>
            <person name="Xu Z."/>
            <person name="Ji A."/>
            <person name="Wang L."/>
            <person name="Lu S."/>
            <person name="Hayward A."/>
            <person name="Sun W."/>
            <person name="Li X."/>
            <person name="Schwartz D.C."/>
            <person name="Wang Y."/>
            <person name="Chen S."/>
        </authorList>
    </citation>
    <scope>NUCLEOTIDE SEQUENCE [LARGE SCALE GENOMIC DNA]</scope>
    <source>
        <strain evidence="3 4">ZZ0214-1</strain>
    </source>
</reference>
<proteinExistence type="predicted"/>
<evidence type="ECO:0000256" key="2">
    <source>
        <dbReference type="SAM" id="MobiDB-lite"/>
    </source>
</evidence>
<accession>A0A2G8S088</accession>
<dbReference type="InterPro" id="IPR051477">
    <property type="entry name" value="Expansin_CellWall"/>
</dbReference>
<dbReference type="CDD" id="cd22191">
    <property type="entry name" value="DPBB_RlpA_EXP_N-like"/>
    <property type="match status" value="1"/>
</dbReference>
<dbReference type="SUPFAM" id="SSF50685">
    <property type="entry name" value="Barwin-like endoglucanases"/>
    <property type="match status" value="1"/>
</dbReference>
<dbReference type="PANTHER" id="PTHR31836">
    <property type="match status" value="1"/>
</dbReference>
<dbReference type="Gene3D" id="2.40.40.10">
    <property type="entry name" value="RlpA-like domain"/>
    <property type="match status" value="1"/>
</dbReference>
<comment type="caution">
    <text evidence="3">The sequence shown here is derived from an EMBL/GenBank/DDBJ whole genome shotgun (WGS) entry which is preliminary data.</text>
</comment>
<dbReference type="EMBL" id="AYKW01000034">
    <property type="protein sequence ID" value="PIL27165.1"/>
    <property type="molecule type" value="Genomic_DNA"/>
</dbReference>
<protein>
    <recommendedName>
        <fullName evidence="5">RlpA-like protein double-psi beta-barrel domain-containing protein</fullName>
    </recommendedName>
</protein>
<keyword evidence="1" id="KW-0732">Signal</keyword>
<dbReference type="PANTHER" id="PTHR31836:SF28">
    <property type="entry name" value="SRCR DOMAIN-CONTAINING PROTEIN-RELATED"/>
    <property type="match status" value="1"/>
</dbReference>
<evidence type="ECO:0000313" key="3">
    <source>
        <dbReference type="EMBL" id="PIL27165.1"/>
    </source>
</evidence>
<organism evidence="3 4">
    <name type="scientific">Ganoderma sinense ZZ0214-1</name>
    <dbReference type="NCBI Taxonomy" id="1077348"/>
    <lineage>
        <taxon>Eukaryota</taxon>
        <taxon>Fungi</taxon>
        <taxon>Dikarya</taxon>
        <taxon>Basidiomycota</taxon>
        <taxon>Agaricomycotina</taxon>
        <taxon>Agaricomycetes</taxon>
        <taxon>Polyporales</taxon>
        <taxon>Polyporaceae</taxon>
        <taxon>Ganoderma</taxon>
    </lineage>
</organism>
<keyword evidence="4" id="KW-1185">Reference proteome</keyword>
<evidence type="ECO:0008006" key="5">
    <source>
        <dbReference type="Google" id="ProtNLM"/>
    </source>
</evidence>
<feature type="region of interest" description="Disordered" evidence="2">
    <location>
        <begin position="162"/>
        <end position="190"/>
    </location>
</feature>
<dbReference type="STRING" id="1077348.A0A2G8S088"/>
<feature type="compositionally biased region" description="Low complexity" evidence="2">
    <location>
        <begin position="204"/>
        <end position="220"/>
    </location>
</feature>
<evidence type="ECO:0000256" key="1">
    <source>
        <dbReference type="ARBA" id="ARBA00022729"/>
    </source>
</evidence>
<dbReference type="AlphaFoldDB" id="A0A2G8S088"/>
<dbReference type="Proteomes" id="UP000230002">
    <property type="component" value="Unassembled WGS sequence"/>
</dbReference>